<evidence type="ECO:0000259" key="2">
    <source>
        <dbReference type="Pfam" id="PF20152"/>
    </source>
</evidence>
<dbReference type="Proteomes" id="UP000008370">
    <property type="component" value="Unassembled WGS sequence"/>
</dbReference>
<feature type="transmembrane region" description="Helical" evidence="1">
    <location>
        <begin position="58"/>
        <end position="78"/>
    </location>
</feature>
<evidence type="ECO:0000256" key="1">
    <source>
        <dbReference type="SAM" id="Phobius"/>
    </source>
</evidence>
<evidence type="ECO:0000313" key="3">
    <source>
        <dbReference type="EMBL" id="EKM50944.1"/>
    </source>
</evidence>
<dbReference type="EMBL" id="JH930477">
    <property type="protein sequence ID" value="EKM50944.1"/>
    <property type="molecule type" value="Genomic_DNA"/>
</dbReference>
<feature type="transmembrane region" description="Helical" evidence="1">
    <location>
        <begin position="129"/>
        <end position="151"/>
    </location>
</feature>
<accession>K5VWH9</accession>
<organism evidence="3 4">
    <name type="scientific">Phanerochaete carnosa (strain HHB-10118-sp)</name>
    <name type="common">White-rot fungus</name>
    <name type="synonym">Peniophora carnosa</name>
    <dbReference type="NCBI Taxonomy" id="650164"/>
    <lineage>
        <taxon>Eukaryota</taxon>
        <taxon>Fungi</taxon>
        <taxon>Dikarya</taxon>
        <taxon>Basidiomycota</taxon>
        <taxon>Agaricomycotina</taxon>
        <taxon>Agaricomycetes</taxon>
        <taxon>Polyporales</taxon>
        <taxon>Phanerochaetaceae</taxon>
        <taxon>Phanerochaete</taxon>
    </lineage>
</organism>
<keyword evidence="4" id="KW-1185">Reference proteome</keyword>
<dbReference type="PANTHER" id="PTHR40465:SF1">
    <property type="entry name" value="DUF6534 DOMAIN-CONTAINING PROTEIN"/>
    <property type="match status" value="1"/>
</dbReference>
<sequence>MSNASVPLENPIIIDAMPQYGGALIGAIISTALWGISCMQMFMYFLNFDSDRWTVKLFVVYLWIADTVVEIVGFVGLFESLITRWGSIVAFESVVSGLVIRTTLAPLISIPVQMFFLRRIYQFSRNREWIVRIAMIFMVRADCFFDLYMWVHVLNGMYKAILSISQLPLMTGAWTAWVFNSGEDVALTLASHRVVTVEIISRAIPAFVDIFIALWMTILLWRSKERARVFRRSNRLILRLILLTINAGIWTALFSIIDLGLIAWNPSKLMMDAFDFPLSPLYFNMLLASLNARRFLRRDTGSIGKVRVETLELDTLQRPAGLHFSRSSDNPALSGDKNPVLAIRIDKSMATHRDRDMDMDHDTKV</sequence>
<keyword evidence="1" id="KW-1133">Transmembrane helix</keyword>
<feature type="domain" description="DUF6534" evidence="2">
    <location>
        <begin position="206"/>
        <end position="294"/>
    </location>
</feature>
<dbReference type="RefSeq" id="XP_007400110.1">
    <property type="nucleotide sequence ID" value="XM_007400048.1"/>
</dbReference>
<dbReference type="Pfam" id="PF20152">
    <property type="entry name" value="DUF6534"/>
    <property type="match status" value="1"/>
</dbReference>
<dbReference type="AlphaFoldDB" id="K5VWH9"/>
<dbReference type="KEGG" id="pco:PHACADRAFT_187582"/>
<feature type="transmembrane region" description="Helical" evidence="1">
    <location>
        <begin position="199"/>
        <end position="220"/>
    </location>
</feature>
<reference evidence="3 4" key="1">
    <citation type="journal article" date="2012" name="BMC Genomics">
        <title>Comparative genomics of the white-rot fungi, Phanerochaete carnosa and P. chrysosporium, to elucidate the genetic basis of the distinct wood types they colonize.</title>
        <authorList>
            <person name="Suzuki H."/>
            <person name="MacDonald J."/>
            <person name="Syed K."/>
            <person name="Salamov A."/>
            <person name="Hori C."/>
            <person name="Aerts A."/>
            <person name="Henrissat B."/>
            <person name="Wiebenga A."/>
            <person name="vanKuyk P.A."/>
            <person name="Barry K."/>
            <person name="Lindquist E."/>
            <person name="LaButti K."/>
            <person name="Lapidus A."/>
            <person name="Lucas S."/>
            <person name="Coutinho P."/>
            <person name="Gong Y."/>
            <person name="Samejima M."/>
            <person name="Mahadevan R."/>
            <person name="Abou-Zaid M."/>
            <person name="de Vries R.P."/>
            <person name="Igarashi K."/>
            <person name="Yadav J.S."/>
            <person name="Grigoriev I.V."/>
            <person name="Master E.R."/>
        </authorList>
    </citation>
    <scope>NUCLEOTIDE SEQUENCE [LARGE SCALE GENOMIC DNA]</scope>
    <source>
        <strain evidence="3 4">HHB-10118-sp</strain>
    </source>
</reference>
<proteinExistence type="predicted"/>
<dbReference type="GeneID" id="18910440"/>
<dbReference type="InterPro" id="IPR045339">
    <property type="entry name" value="DUF6534"/>
</dbReference>
<keyword evidence="1" id="KW-0472">Membrane</keyword>
<dbReference type="HOGENOM" id="CLU_046025_5_0_1"/>
<protein>
    <recommendedName>
        <fullName evidence="2">DUF6534 domain-containing protein</fullName>
    </recommendedName>
</protein>
<gene>
    <name evidence="3" type="ORF">PHACADRAFT_187582</name>
</gene>
<dbReference type="PANTHER" id="PTHR40465">
    <property type="entry name" value="CHROMOSOME 1, WHOLE GENOME SHOTGUN SEQUENCE"/>
    <property type="match status" value="1"/>
</dbReference>
<evidence type="ECO:0000313" key="4">
    <source>
        <dbReference type="Proteomes" id="UP000008370"/>
    </source>
</evidence>
<feature type="transmembrane region" description="Helical" evidence="1">
    <location>
        <begin position="240"/>
        <end position="264"/>
    </location>
</feature>
<feature type="transmembrane region" description="Helical" evidence="1">
    <location>
        <begin position="98"/>
        <end position="117"/>
    </location>
</feature>
<dbReference type="InParanoid" id="K5VWH9"/>
<keyword evidence="1" id="KW-0812">Transmembrane</keyword>
<dbReference type="OrthoDB" id="3063206at2759"/>
<feature type="transmembrane region" description="Helical" evidence="1">
    <location>
        <begin position="20"/>
        <end position="46"/>
    </location>
</feature>
<name>K5VWH9_PHACS</name>